<evidence type="ECO:0000313" key="2">
    <source>
        <dbReference type="Proteomes" id="UP000887159"/>
    </source>
</evidence>
<dbReference type="EMBL" id="BMAU01021438">
    <property type="protein sequence ID" value="GFY36844.1"/>
    <property type="molecule type" value="Genomic_DNA"/>
</dbReference>
<evidence type="ECO:0000313" key="1">
    <source>
        <dbReference type="EMBL" id="GFY36844.1"/>
    </source>
</evidence>
<dbReference type="AlphaFoldDB" id="A0A8X7BNS1"/>
<accession>A0A8X7BNS1</accession>
<comment type="caution">
    <text evidence="1">The sequence shown here is derived from an EMBL/GenBank/DDBJ whole genome shotgun (WGS) entry which is preliminary data.</text>
</comment>
<dbReference type="Proteomes" id="UP000887159">
    <property type="component" value="Unassembled WGS sequence"/>
</dbReference>
<sequence length="125" mass="14159">MAVSMYQIRPVIKKNYATGNHDDALFRTGFTIGEMVWFIPQTETRFIYDPMPFDGPGSMAMAPLHYAPCDEQSTILLLQIHLFLETTGLRVSRAMKKGFRIVNGYVWSSGHLCATLSLRRSSRPS</sequence>
<keyword evidence="2" id="KW-1185">Reference proteome</keyword>
<protein>
    <submittedName>
        <fullName evidence="1">Uncharacterized protein</fullName>
    </submittedName>
</protein>
<proteinExistence type="predicted"/>
<name>A0A8X7BNS1_TRICX</name>
<reference evidence="1" key="1">
    <citation type="submission" date="2020-08" db="EMBL/GenBank/DDBJ databases">
        <title>Multicomponent nature underlies the extraordinary mechanical properties of spider dragline silk.</title>
        <authorList>
            <person name="Kono N."/>
            <person name="Nakamura H."/>
            <person name="Mori M."/>
            <person name="Yoshida Y."/>
            <person name="Ohtoshi R."/>
            <person name="Malay A.D."/>
            <person name="Moran D.A.P."/>
            <person name="Tomita M."/>
            <person name="Numata K."/>
            <person name="Arakawa K."/>
        </authorList>
    </citation>
    <scope>NUCLEOTIDE SEQUENCE</scope>
</reference>
<gene>
    <name evidence="1" type="ORF">TNCV_2568061</name>
</gene>
<organism evidence="1 2">
    <name type="scientific">Trichonephila clavipes</name>
    <name type="common">Golden silk orbweaver</name>
    <name type="synonym">Nephila clavipes</name>
    <dbReference type="NCBI Taxonomy" id="2585209"/>
    <lineage>
        <taxon>Eukaryota</taxon>
        <taxon>Metazoa</taxon>
        <taxon>Ecdysozoa</taxon>
        <taxon>Arthropoda</taxon>
        <taxon>Chelicerata</taxon>
        <taxon>Arachnida</taxon>
        <taxon>Araneae</taxon>
        <taxon>Araneomorphae</taxon>
        <taxon>Entelegynae</taxon>
        <taxon>Araneoidea</taxon>
        <taxon>Nephilidae</taxon>
        <taxon>Trichonephila</taxon>
    </lineage>
</organism>